<sequence length="105" mass="11206">MLQHRSPRRCMATYFAMLGPCRCTGTLRTPHVRAAGEADVDTPPFWGARSNRGCSKAATVPILPSPPMPHGGGSDWTAGRFPSPRCRLLGLLAGRGCLMGTGLTR</sequence>
<keyword evidence="2" id="KW-1185">Reference proteome</keyword>
<evidence type="ECO:0000313" key="1">
    <source>
        <dbReference type="EMBL" id="KAF2020825.1"/>
    </source>
</evidence>
<dbReference type="GeneID" id="54292186"/>
<reference evidence="1" key="1">
    <citation type="journal article" date="2020" name="Stud. Mycol.">
        <title>101 Dothideomycetes genomes: a test case for predicting lifestyles and emergence of pathogens.</title>
        <authorList>
            <person name="Haridas S."/>
            <person name="Albert R."/>
            <person name="Binder M."/>
            <person name="Bloem J."/>
            <person name="Labutti K."/>
            <person name="Salamov A."/>
            <person name="Andreopoulos B."/>
            <person name="Baker S."/>
            <person name="Barry K."/>
            <person name="Bills G."/>
            <person name="Bluhm B."/>
            <person name="Cannon C."/>
            <person name="Castanera R."/>
            <person name="Culley D."/>
            <person name="Daum C."/>
            <person name="Ezra D."/>
            <person name="Gonzalez J."/>
            <person name="Henrissat B."/>
            <person name="Kuo A."/>
            <person name="Liang C."/>
            <person name="Lipzen A."/>
            <person name="Lutzoni F."/>
            <person name="Magnuson J."/>
            <person name="Mondo S."/>
            <person name="Nolan M."/>
            <person name="Ohm R."/>
            <person name="Pangilinan J."/>
            <person name="Park H.-J."/>
            <person name="Ramirez L."/>
            <person name="Alfaro M."/>
            <person name="Sun H."/>
            <person name="Tritt A."/>
            <person name="Yoshinaga Y."/>
            <person name="Zwiers L.-H."/>
            <person name="Turgeon B."/>
            <person name="Goodwin S."/>
            <person name="Spatafora J."/>
            <person name="Crous P."/>
            <person name="Grigoriev I."/>
        </authorList>
    </citation>
    <scope>NUCLEOTIDE SEQUENCE</scope>
    <source>
        <strain evidence="1">CBS 175.79</strain>
    </source>
</reference>
<name>A0A6A5Y5J4_9PLEO</name>
<accession>A0A6A5Y5J4</accession>
<dbReference type="AlphaFoldDB" id="A0A6A5Y5J4"/>
<gene>
    <name evidence="1" type="ORF">BU24DRAFT_9102</name>
</gene>
<proteinExistence type="predicted"/>
<dbReference type="RefSeq" id="XP_033389164.1">
    <property type="nucleotide sequence ID" value="XM_033534789.1"/>
</dbReference>
<dbReference type="Proteomes" id="UP000799778">
    <property type="component" value="Unassembled WGS sequence"/>
</dbReference>
<protein>
    <submittedName>
        <fullName evidence="1">Uncharacterized protein</fullName>
    </submittedName>
</protein>
<dbReference type="EMBL" id="ML978066">
    <property type="protein sequence ID" value="KAF2020825.1"/>
    <property type="molecule type" value="Genomic_DNA"/>
</dbReference>
<organism evidence="1 2">
    <name type="scientific">Aaosphaeria arxii CBS 175.79</name>
    <dbReference type="NCBI Taxonomy" id="1450172"/>
    <lineage>
        <taxon>Eukaryota</taxon>
        <taxon>Fungi</taxon>
        <taxon>Dikarya</taxon>
        <taxon>Ascomycota</taxon>
        <taxon>Pezizomycotina</taxon>
        <taxon>Dothideomycetes</taxon>
        <taxon>Pleosporomycetidae</taxon>
        <taxon>Pleosporales</taxon>
        <taxon>Pleosporales incertae sedis</taxon>
        <taxon>Aaosphaeria</taxon>
    </lineage>
</organism>
<evidence type="ECO:0000313" key="2">
    <source>
        <dbReference type="Proteomes" id="UP000799778"/>
    </source>
</evidence>